<organism evidence="1 2">
    <name type="scientific">Kwoniella dendrophila CBS 6074</name>
    <dbReference type="NCBI Taxonomy" id="1295534"/>
    <lineage>
        <taxon>Eukaryota</taxon>
        <taxon>Fungi</taxon>
        <taxon>Dikarya</taxon>
        <taxon>Basidiomycota</taxon>
        <taxon>Agaricomycotina</taxon>
        <taxon>Tremellomycetes</taxon>
        <taxon>Tremellales</taxon>
        <taxon>Cryptococcaceae</taxon>
        <taxon>Kwoniella</taxon>
    </lineage>
</organism>
<dbReference type="SUPFAM" id="SSF53590">
    <property type="entry name" value="Nucleoside hydrolase"/>
    <property type="match status" value="1"/>
</dbReference>
<dbReference type="GO" id="GO:0016799">
    <property type="term" value="F:hydrolase activity, hydrolyzing N-glycosyl compounds"/>
    <property type="evidence" value="ECO:0007669"/>
    <property type="project" value="InterPro"/>
</dbReference>
<keyword evidence="2" id="KW-1185">Reference proteome</keyword>
<protein>
    <submittedName>
        <fullName evidence="1">Uncharacterized protein</fullName>
    </submittedName>
</protein>
<dbReference type="RefSeq" id="XP_066073726.1">
    <property type="nucleotide sequence ID" value="XM_066217629.1"/>
</dbReference>
<gene>
    <name evidence="1" type="ORF">L201_001844</name>
</gene>
<dbReference type="GeneID" id="91092516"/>
<sequence length="462" mass="51926">MSSNRDTYSAVLTEDGKNLTPKYREIINTIEKVSQDRRSRGIEPTNTIQIGDQGVSGNSDYDDWLSLPPLSALENAGALKLRGVIVTGHNTSEDTAVTKGFLDRLGMSHVPVFAGEEEYWELDDDLQRRRATDSRRKILSSTNPNTVWQRRHHVDTDLKSTSPGDPLNRTYQEFYNGLSEEAKSTGNKITHIITTGAQTVNELGITSEETGKISMQGGVSYDKENNTMSPDPLARNNKYHMKACQSLLNTVANKNIPSVYSTKNVAFQCSLERSFLDELVTKTGSTGVAKFMEEMVASVDAKFFKDSIRPEDRFAAHLDSSFLIDKKTNLTDEKEKQRIISLFEEKYAKKPKETFTDKMYKEYLKDFDKELRHHMTLTQYDIHAVINSLDIEYHKALGTLSDPDGTELSDFDRTHRTFGKSTDDLGIDVNRVTDVIKALVAHGTILSVRNTESSASYSTQSD</sequence>
<dbReference type="InterPro" id="IPR036452">
    <property type="entry name" value="Ribo_hydro-like"/>
</dbReference>
<proteinExistence type="predicted"/>
<dbReference type="AlphaFoldDB" id="A0AAX4JQ17"/>
<dbReference type="Proteomes" id="UP001355207">
    <property type="component" value="Chromosome 2"/>
</dbReference>
<dbReference type="EMBL" id="CP144099">
    <property type="protein sequence ID" value="WWC86963.1"/>
    <property type="molecule type" value="Genomic_DNA"/>
</dbReference>
<name>A0AAX4JQ17_9TREE</name>
<evidence type="ECO:0000313" key="1">
    <source>
        <dbReference type="EMBL" id="WWC86963.1"/>
    </source>
</evidence>
<accession>A0AAX4JQ17</accession>
<evidence type="ECO:0000313" key="2">
    <source>
        <dbReference type="Proteomes" id="UP001355207"/>
    </source>
</evidence>
<dbReference type="Gene3D" id="3.90.245.10">
    <property type="entry name" value="Ribonucleoside hydrolase-like"/>
    <property type="match status" value="1"/>
</dbReference>
<reference evidence="1 2" key="1">
    <citation type="submission" date="2024-01" db="EMBL/GenBank/DDBJ databases">
        <title>Comparative genomics of Cryptococcus and Kwoniella reveals pathogenesis evolution and contrasting modes of karyotype evolution via chromosome fusion or intercentromeric recombination.</title>
        <authorList>
            <person name="Coelho M.A."/>
            <person name="David-Palma M."/>
            <person name="Shea T."/>
            <person name="Bowers K."/>
            <person name="McGinley-Smith S."/>
            <person name="Mohammad A.W."/>
            <person name="Gnirke A."/>
            <person name="Yurkov A.M."/>
            <person name="Nowrousian M."/>
            <person name="Sun S."/>
            <person name="Cuomo C.A."/>
            <person name="Heitman J."/>
        </authorList>
    </citation>
    <scope>NUCLEOTIDE SEQUENCE [LARGE SCALE GENOMIC DNA]</scope>
    <source>
        <strain evidence="1 2">CBS 6074</strain>
    </source>
</reference>